<dbReference type="InterPro" id="IPR007127">
    <property type="entry name" value="RNA_pol_sigma_70_r1_1"/>
</dbReference>
<dbReference type="InterPro" id="IPR042189">
    <property type="entry name" value="RNA_pol_sigma_70_r1_1_sf"/>
</dbReference>
<dbReference type="Pfam" id="PF04542">
    <property type="entry name" value="Sigma70_r2"/>
    <property type="match status" value="1"/>
</dbReference>
<dbReference type="InterPro" id="IPR000943">
    <property type="entry name" value="RNA_pol_sigma70"/>
</dbReference>
<dbReference type="InterPro" id="IPR050239">
    <property type="entry name" value="Sigma-70_RNA_pol_init_factors"/>
</dbReference>
<dbReference type="Gene3D" id="1.10.601.10">
    <property type="entry name" value="RNA Polymerase Primary Sigma Factor"/>
    <property type="match status" value="1"/>
</dbReference>
<dbReference type="InterPro" id="IPR012760">
    <property type="entry name" value="RNA_pol_sigma_RpoD_C"/>
</dbReference>
<protein>
    <recommendedName>
        <fullName evidence="6">RNA polymerase sigma factor SigA</fullName>
    </recommendedName>
</protein>
<keyword evidence="4 6" id="KW-0238">DNA-binding</keyword>
<keyword evidence="12" id="KW-1185">Reference proteome</keyword>
<dbReference type="Pfam" id="PF04545">
    <property type="entry name" value="Sigma70_r4"/>
    <property type="match status" value="1"/>
</dbReference>
<dbReference type="EMBL" id="CP071090">
    <property type="protein sequence ID" value="QSQ24364.1"/>
    <property type="molecule type" value="Genomic_DNA"/>
</dbReference>
<evidence type="ECO:0000256" key="4">
    <source>
        <dbReference type="ARBA" id="ARBA00023125"/>
    </source>
</evidence>
<dbReference type="PROSITE" id="PS00715">
    <property type="entry name" value="SIGMA70_1"/>
    <property type="match status" value="1"/>
</dbReference>
<keyword evidence="2 6" id="KW-0805">Transcription regulation</keyword>
<feature type="compositionally biased region" description="Acidic residues" evidence="8">
    <location>
        <begin position="74"/>
        <end position="83"/>
    </location>
</feature>
<evidence type="ECO:0000256" key="8">
    <source>
        <dbReference type="SAM" id="MobiDB-lite"/>
    </source>
</evidence>
<dbReference type="InterPro" id="IPR007631">
    <property type="entry name" value="RNA_pol_sigma_70_non-ess"/>
</dbReference>
<dbReference type="SUPFAM" id="SSF88659">
    <property type="entry name" value="Sigma3 and sigma4 domains of RNA polymerase sigma factors"/>
    <property type="match status" value="2"/>
</dbReference>
<dbReference type="Proteomes" id="UP000662747">
    <property type="component" value="Chromosome"/>
</dbReference>
<feature type="compositionally biased region" description="Acidic residues" evidence="8">
    <location>
        <begin position="175"/>
        <end position="192"/>
    </location>
</feature>
<dbReference type="InterPro" id="IPR007630">
    <property type="entry name" value="RNA_pol_sigma70_r4"/>
</dbReference>
<evidence type="ECO:0000313" key="11">
    <source>
        <dbReference type="EMBL" id="QSQ24364.1"/>
    </source>
</evidence>
<keyword evidence="7" id="KW-0175">Coiled coil</keyword>
<dbReference type="Pfam" id="PF03979">
    <property type="entry name" value="Sigma70_r1_1"/>
    <property type="match status" value="1"/>
</dbReference>
<feature type="coiled-coil region" evidence="7">
    <location>
        <begin position="427"/>
        <end position="482"/>
    </location>
</feature>
<dbReference type="Pfam" id="PF04539">
    <property type="entry name" value="Sigma70_r3"/>
    <property type="match status" value="1"/>
</dbReference>
<dbReference type="CDD" id="cd06171">
    <property type="entry name" value="Sigma70_r4"/>
    <property type="match status" value="1"/>
</dbReference>
<keyword evidence="1 6" id="KW-0963">Cytoplasm</keyword>
<comment type="subunit">
    <text evidence="6">Interacts transiently with the RNA polymerase catalytic core.</text>
</comment>
<comment type="subcellular location">
    <subcellularLocation>
        <location evidence="6">Cytoplasm</location>
    </subcellularLocation>
</comment>
<dbReference type="InterPro" id="IPR013324">
    <property type="entry name" value="RNA_pol_sigma_r3/r4-like"/>
</dbReference>
<dbReference type="PROSITE" id="PS00716">
    <property type="entry name" value="SIGMA70_2"/>
    <property type="match status" value="1"/>
</dbReference>
<keyword evidence="3 6" id="KW-0731">Sigma factor</keyword>
<dbReference type="NCBIfam" id="NF004208">
    <property type="entry name" value="PRK05658.1"/>
    <property type="match status" value="1"/>
</dbReference>
<evidence type="ECO:0000259" key="9">
    <source>
        <dbReference type="PROSITE" id="PS00715"/>
    </source>
</evidence>
<feature type="compositionally biased region" description="Low complexity" evidence="8">
    <location>
        <begin position="30"/>
        <end position="41"/>
    </location>
</feature>
<comment type="similarity">
    <text evidence="6">Belongs to the sigma-70 factor family. RpoD/SigA subfamily.</text>
</comment>
<dbReference type="Gene3D" id="1.10.10.10">
    <property type="entry name" value="Winged helix-like DNA-binding domain superfamily/Winged helix DNA-binding domain"/>
    <property type="match status" value="2"/>
</dbReference>
<evidence type="ECO:0000256" key="3">
    <source>
        <dbReference type="ARBA" id="ARBA00023082"/>
    </source>
</evidence>
<organism evidence="11 12">
    <name type="scientific">Pyxidicoccus parkwayensis</name>
    <dbReference type="NCBI Taxonomy" id="2813578"/>
    <lineage>
        <taxon>Bacteria</taxon>
        <taxon>Pseudomonadati</taxon>
        <taxon>Myxococcota</taxon>
        <taxon>Myxococcia</taxon>
        <taxon>Myxococcales</taxon>
        <taxon>Cystobacterineae</taxon>
        <taxon>Myxococcaceae</taxon>
        <taxon>Pyxidicoccus</taxon>
    </lineage>
</organism>
<dbReference type="InterPro" id="IPR013325">
    <property type="entry name" value="RNA_pol_sigma_r2"/>
</dbReference>
<reference evidence="11 12" key="1">
    <citation type="submission" date="2021-02" db="EMBL/GenBank/DDBJ databases">
        <title>De Novo genome assembly of isolated myxobacteria.</title>
        <authorList>
            <person name="Stevens D.C."/>
        </authorList>
    </citation>
    <scope>NUCLEOTIDE SEQUENCE [LARGE SCALE GENOMIC DNA]</scope>
    <source>
        <strain evidence="12">SCPEA02</strain>
    </source>
</reference>
<dbReference type="InterPro" id="IPR036388">
    <property type="entry name" value="WH-like_DNA-bd_sf"/>
</dbReference>
<comment type="function">
    <text evidence="6">Sigma factors are initiation factors that promote the attachment of RNA polymerase to specific initiation sites and are then released. This sigma factor is the primary sigma factor during exponential growth.</text>
</comment>
<feature type="compositionally biased region" description="Acidic residues" evidence="8">
    <location>
        <begin position="94"/>
        <end position="104"/>
    </location>
</feature>
<feature type="region of interest" description="Sigma-70 factor domain-3" evidence="6">
    <location>
        <begin position="555"/>
        <end position="631"/>
    </location>
</feature>
<feature type="region of interest" description="Disordered" evidence="8">
    <location>
        <begin position="270"/>
        <end position="289"/>
    </location>
</feature>
<dbReference type="InterPro" id="IPR007624">
    <property type="entry name" value="RNA_pol_sigma70_r3"/>
</dbReference>
<feature type="region of interest" description="Disordered" evidence="8">
    <location>
        <begin position="162"/>
        <end position="202"/>
    </location>
</feature>
<dbReference type="Pfam" id="PF04546">
    <property type="entry name" value="Sigma70_ner"/>
    <property type="match status" value="1"/>
</dbReference>
<evidence type="ECO:0000256" key="2">
    <source>
        <dbReference type="ARBA" id="ARBA00023015"/>
    </source>
</evidence>
<dbReference type="HAMAP" id="MF_00963">
    <property type="entry name" value="Sigma70_RpoD_SigA"/>
    <property type="match status" value="1"/>
</dbReference>
<evidence type="ECO:0000256" key="1">
    <source>
        <dbReference type="ARBA" id="ARBA00022490"/>
    </source>
</evidence>
<sequence length="710" mass="80438">MPTQKPSKASVKPTKKKVDPVIRKKKAPESSATSSAKGTKAGAEEKEAVSAKDVVAEATDKLKKKKGVTSAMSDDVDPEEAAEEAAAAVQVDPDAVEDDVEEDPVAERKEVKDLLAAGREKGFLTYDEVNDALPADIVSSDQIDDVMSMFGDNDIEIVDAQKAAQNNEIKPTVTVEEEKEDADEDEKDEDDEPGGKSNDPVRLYLRKMGSVSLLTREGEVEIAKRIEEGEKEVLRALLACKVAVEEILDIGNKLKTAKLRVRDVIKDAPEEAQAEGGDEAPEEVGEGDAPAQLAQSELNKIEQICKQIERFRKFAKDCEVLEEELASKKKLTEVRKKELKQEMKDLRTKMMEVLEEMRLNKKQVDRIVINLKGLIERVDKAEDELRELERRYGISMKELRPQLKESRENPNIGKKLQKQLNLTPEQLEVLDRDVRTAVRKIKKVEEEANLPVESLRRNYDAIRLGERRAERAKSELVEANLRLVVSIAKKYTNRGLQFLDLIQEGNIGLMKAVDKFEYKRGYKFSTYATWWIRQAITRAIADQARTIRIPVHMIETINKLIRTSRYLVQEIGREPTPEEIAEKMELPLDKVRKVLKIAKEPISLETPIGEEEDSHLGDFIEDKSLVSPADAVINMNLAEQTRKVLATLTPREEKVLRMRFGIGEKSDHTLEEVGQDFEVTRERIRQIEAKALRKLRHPSRSKRLRSFVES</sequence>
<dbReference type="SUPFAM" id="SSF88946">
    <property type="entry name" value="Sigma2 domain of RNA polymerase sigma factors"/>
    <property type="match status" value="1"/>
</dbReference>
<proteinExistence type="inferred from homology"/>
<dbReference type="InterPro" id="IPR007627">
    <property type="entry name" value="RNA_pol_sigma70_r2"/>
</dbReference>
<feature type="compositionally biased region" description="Basic and acidic residues" evidence="8">
    <location>
        <begin position="42"/>
        <end position="61"/>
    </location>
</feature>
<feature type="region of interest" description="Disordered" evidence="8">
    <location>
        <begin position="1"/>
        <end position="108"/>
    </location>
</feature>
<feature type="region of interest" description="Sigma-70 factor domain-4" evidence="6">
    <location>
        <begin position="644"/>
        <end position="697"/>
    </location>
</feature>
<feature type="domain" description="RNA polymerase sigma-70" evidence="9">
    <location>
        <begin position="500"/>
        <end position="513"/>
    </location>
</feature>
<dbReference type="RefSeq" id="WP_206725928.1">
    <property type="nucleotide sequence ID" value="NZ_CP071090.1"/>
</dbReference>
<name>A0ABX7P250_9BACT</name>
<feature type="compositionally biased region" description="Acidic residues" evidence="8">
    <location>
        <begin position="270"/>
        <end position="286"/>
    </location>
</feature>
<feature type="short sequence motif" description="Interaction with polymerase core subunit RpoC" evidence="6">
    <location>
        <begin position="500"/>
        <end position="503"/>
    </location>
</feature>
<feature type="compositionally biased region" description="Low complexity" evidence="8">
    <location>
        <begin position="84"/>
        <end position="93"/>
    </location>
</feature>
<accession>A0ABX7P250</accession>
<evidence type="ECO:0000256" key="6">
    <source>
        <dbReference type="HAMAP-Rule" id="MF_00963"/>
    </source>
</evidence>
<evidence type="ECO:0000259" key="10">
    <source>
        <dbReference type="PROSITE" id="PS00716"/>
    </source>
</evidence>
<feature type="DNA-binding region" description="H-T-H motif" evidence="6">
    <location>
        <begin position="670"/>
        <end position="689"/>
    </location>
</feature>
<dbReference type="InterPro" id="IPR014284">
    <property type="entry name" value="RNA_pol_sigma-70_dom"/>
</dbReference>
<dbReference type="Gene3D" id="1.10.220.120">
    <property type="entry name" value="Sigma-70 factor, region 1.1"/>
    <property type="match status" value="1"/>
</dbReference>
<dbReference type="PANTHER" id="PTHR30603">
    <property type="entry name" value="RNA POLYMERASE SIGMA FACTOR RPO"/>
    <property type="match status" value="1"/>
</dbReference>
<dbReference type="NCBIfam" id="TIGR02937">
    <property type="entry name" value="sigma70-ECF"/>
    <property type="match status" value="1"/>
</dbReference>
<dbReference type="NCBIfam" id="TIGR02393">
    <property type="entry name" value="RpoD_Cterm"/>
    <property type="match status" value="1"/>
</dbReference>
<dbReference type="PRINTS" id="PR00046">
    <property type="entry name" value="SIGMA70FCT"/>
</dbReference>
<feature type="domain" description="RNA polymerase sigma-70" evidence="10">
    <location>
        <begin position="669"/>
        <end position="695"/>
    </location>
</feature>
<dbReference type="Pfam" id="PF00140">
    <property type="entry name" value="Sigma70_r1_2"/>
    <property type="match status" value="1"/>
</dbReference>
<evidence type="ECO:0000256" key="7">
    <source>
        <dbReference type="SAM" id="Coils"/>
    </source>
</evidence>
<feature type="region of interest" description="Sigma-70 factor domain-2" evidence="6">
    <location>
        <begin position="476"/>
        <end position="546"/>
    </location>
</feature>
<dbReference type="InterPro" id="IPR009042">
    <property type="entry name" value="RNA_pol_sigma70_r1_2"/>
</dbReference>
<evidence type="ECO:0000313" key="12">
    <source>
        <dbReference type="Proteomes" id="UP000662747"/>
    </source>
</evidence>
<dbReference type="PANTHER" id="PTHR30603:SF60">
    <property type="entry name" value="RNA POLYMERASE SIGMA FACTOR RPOD"/>
    <property type="match status" value="1"/>
</dbReference>
<dbReference type="InterPro" id="IPR028630">
    <property type="entry name" value="Sigma70_RpoD"/>
</dbReference>
<gene>
    <name evidence="11" type="primary">rpoD</name>
    <name evidence="6" type="synonym">sigA</name>
    <name evidence="11" type="ORF">JY651_05210</name>
</gene>
<feature type="coiled-coil region" evidence="7">
    <location>
        <begin position="322"/>
        <end position="398"/>
    </location>
</feature>
<evidence type="ECO:0000256" key="5">
    <source>
        <dbReference type="ARBA" id="ARBA00023163"/>
    </source>
</evidence>
<keyword evidence="5 6" id="KW-0804">Transcription</keyword>